<reference evidence="1 2" key="1">
    <citation type="submission" date="2013-12" db="EMBL/GenBank/DDBJ databases">
        <title>Comparative genomics of Petrotoga isolates.</title>
        <authorList>
            <person name="Nesbo C.L."/>
            <person name="Charchuk R."/>
            <person name="Chow K."/>
        </authorList>
    </citation>
    <scope>NUCLEOTIDE SEQUENCE [LARGE SCALE GENOMIC DNA]</scope>
    <source>
        <strain evidence="1 2">DSM 14811</strain>
    </source>
</reference>
<evidence type="ECO:0000313" key="2">
    <source>
        <dbReference type="Proteomes" id="UP000236604"/>
    </source>
</evidence>
<sequence>MLKVMGAYKLGKDSGLILYHDTKEKLYYAYLYSMGLMLYGDSIEQSLNETIQVLSEYQEFIEKGKLNPVTLLKKEKLSKTIQLYWGILKAKIISHSNNKKNMEDSIDQINQGIIHLKHAF</sequence>
<dbReference type="AlphaFoldDB" id="A0A2K1PC10"/>
<dbReference type="RefSeq" id="WP_103076709.1">
    <property type="nucleotide sequence ID" value="NZ_AZRN01000012.1"/>
</dbReference>
<gene>
    <name evidence="1" type="ORF">X927_03550</name>
</gene>
<evidence type="ECO:0000313" key="1">
    <source>
        <dbReference type="EMBL" id="PNS00227.1"/>
    </source>
</evidence>
<name>A0A2K1PC10_9BACT</name>
<keyword evidence="2" id="KW-1185">Reference proteome</keyword>
<protein>
    <submittedName>
        <fullName evidence="1">Uncharacterized protein</fullName>
    </submittedName>
</protein>
<comment type="caution">
    <text evidence="1">The sequence shown here is derived from an EMBL/GenBank/DDBJ whole genome shotgun (WGS) entry which is preliminary data.</text>
</comment>
<dbReference type="Proteomes" id="UP000236604">
    <property type="component" value="Unassembled WGS sequence"/>
</dbReference>
<proteinExistence type="predicted"/>
<organism evidence="1 2">
    <name type="scientific">Petrotoga mexicana DSM 14811</name>
    <dbReference type="NCBI Taxonomy" id="1122954"/>
    <lineage>
        <taxon>Bacteria</taxon>
        <taxon>Thermotogati</taxon>
        <taxon>Thermotogota</taxon>
        <taxon>Thermotogae</taxon>
        <taxon>Petrotogales</taxon>
        <taxon>Petrotogaceae</taxon>
        <taxon>Petrotoga</taxon>
    </lineage>
</organism>
<accession>A0A2K1PC10</accession>
<dbReference type="EMBL" id="AZRN01000012">
    <property type="protein sequence ID" value="PNS00227.1"/>
    <property type="molecule type" value="Genomic_DNA"/>
</dbReference>